<proteinExistence type="predicted"/>
<comment type="caution">
    <text evidence="1">The sequence shown here is derived from an EMBL/GenBank/DDBJ whole genome shotgun (WGS) entry which is preliminary data.</text>
</comment>
<dbReference type="PANTHER" id="PTHR16897:SF2">
    <property type="entry name" value="OS03G0226600 PROTEIN"/>
    <property type="match status" value="1"/>
</dbReference>
<reference evidence="1" key="1">
    <citation type="journal article" date="2023" name="Mol. Biol. Evol.">
        <title>Third-Generation Sequencing Reveals the Adaptive Role of the Epigenome in Three Deep-Sea Polychaetes.</title>
        <authorList>
            <person name="Perez M."/>
            <person name="Aroh O."/>
            <person name="Sun Y."/>
            <person name="Lan Y."/>
            <person name="Juniper S.K."/>
            <person name="Young C.R."/>
            <person name="Angers B."/>
            <person name="Qian P.Y."/>
        </authorList>
    </citation>
    <scope>NUCLEOTIDE SEQUENCE</scope>
    <source>
        <strain evidence="1">R07B-5</strain>
    </source>
</reference>
<dbReference type="EMBL" id="JAODUO010006357">
    <property type="protein sequence ID" value="KAK2139505.1"/>
    <property type="molecule type" value="Genomic_DNA"/>
</dbReference>
<dbReference type="PANTHER" id="PTHR16897">
    <property type="entry name" value="OS10G0105400 PROTEIN"/>
    <property type="match status" value="1"/>
</dbReference>
<dbReference type="Proteomes" id="UP001209878">
    <property type="component" value="Unassembled WGS sequence"/>
</dbReference>
<dbReference type="AlphaFoldDB" id="A0AAD9IT16"/>
<accession>A0AAD9IT16</accession>
<protein>
    <submittedName>
        <fullName evidence="1">Uncharacterized protein</fullName>
    </submittedName>
</protein>
<gene>
    <name evidence="1" type="ORF">NP493_6362g00002</name>
</gene>
<evidence type="ECO:0000313" key="2">
    <source>
        <dbReference type="Proteomes" id="UP001209878"/>
    </source>
</evidence>
<evidence type="ECO:0000313" key="1">
    <source>
        <dbReference type="EMBL" id="KAK2139505.1"/>
    </source>
</evidence>
<organism evidence="1 2">
    <name type="scientific">Ridgeia piscesae</name>
    <name type="common">Tubeworm</name>
    <dbReference type="NCBI Taxonomy" id="27915"/>
    <lineage>
        <taxon>Eukaryota</taxon>
        <taxon>Metazoa</taxon>
        <taxon>Spiralia</taxon>
        <taxon>Lophotrochozoa</taxon>
        <taxon>Annelida</taxon>
        <taxon>Polychaeta</taxon>
        <taxon>Sedentaria</taxon>
        <taxon>Canalipalpata</taxon>
        <taxon>Sabellida</taxon>
        <taxon>Siboglinidae</taxon>
        <taxon>Ridgeia</taxon>
    </lineage>
</organism>
<sequence length="176" mass="20080">MNVHDLNLREGQRYYICILANATDLEFEKFTQHLEQNSGCSNGIVVDTTPPTAGQVWVGSHLQHWRYQIDRSQLNIYWSSFVDVETFGLSSHHSGIFKYEYAVGTSPEGVDVRDYVDVGVTNMAVATGLTLQEGHTYYVTNRGERLFTNTYVTTQKSKPFPKYFGERRIWGAPFPV</sequence>
<name>A0AAD9IT16_RIDPI</name>
<keyword evidence="2" id="KW-1185">Reference proteome</keyword>